<sequence>MPKLKPGTVFPSAEEDAKIYAAVADDEDSMLLEDPQLKLTPLKKRGRPHKAQTKIAVSVRYTPEVISAFKASGAGWQTRMDVALQDWLKTHRPTEIKL</sequence>
<dbReference type="RefSeq" id="WP_259825759.1">
    <property type="nucleotide sequence ID" value="NZ_CP103445.1"/>
</dbReference>
<protein>
    <submittedName>
        <fullName evidence="1">BrnA antitoxin family protein</fullName>
    </submittedName>
</protein>
<keyword evidence="2" id="KW-1185">Reference proteome</keyword>
<dbReference type="EMBL" id="CP103445">
    <property type="protein sequence ID" value="UWS32717.1"/>
    <property type="molecule type" value="Genomic_DNA"/>
</dbReference>
<proteinExistence type="predicted"/>
<evidence type="ECO:0000313" key="2">
    <source>
        <dbReference type="Proteomes" id="UP001058553"/>
    </source>
</evidence>
<evidence type="ECO:0000313" key="1">
    <source>
        <dbReference type="EMBL" id="UWS32717.1"/>
    </source>
</evidence>
<organism evidence="1 2">
    <name type="scientific">Erwinia pyrifoliae</name>
    <dbReference type="NCBI Taxonomy" id="79967"/>
    <lineage>
        <taxon>Bacteria</taxon>
        <taxon>Pseudomonadati</taxon>
        <taxon>Pseudomonadota</taxon>
        <taxon>Gammaproteobacteria</taxon>
        <taxon>Enterobacterales</taxon>
        <taxon>Erwiniaceae</taxon>
        <taxon>Erwinia</taxon>
    </lineage>
</organism>
<dbReference type="InterPro" id="IPR025528">
    <property type="entry name" value="BrnA_antitoxin"/>
</dbReference>
<gene>
    <name evidence="1" type="ORF">NYP84_13990</name>
</gene>
<dbReference type="Proteomes" id="UP001058553">
    <property type="component" value="Chromosome"/>
</dbReference>
<name>A0ABY5X6G1_ERWPY</name>
<dbReference type="Pfam" id="PF14384">
    <property type="entry name" value="BrnA_antitoxin"/>
    <property type="match status" value="1"/>
</dbReference>
<reference evidence="1" key="1">
    <citation type="submission" date="2022-07" db="EMBL/GenBank/DDBJ databases">
        <title>Genetic diversity of Erwinia pyrifoliae.</title>
        <authorList>
            <person name="Park D.S."/>
            <person name="Ham H."/>
        </authorList>
    </citation>
    <scope>NUCLEOTIDE SEQUENCE</scope>
    <source>
        <strain evidence="1">CP201486</strain>
    </source>
</reference>
<accession>A0ABY5X6G1</accession>